<dbReference type="GO" id="GO:0005524">
    <property type="term" value="F:ATP binding"/>
    <property type="evidence" value="ECO:0007669"/>
    <property type="project" value="UniProtKB-KW"/>
</dbReference>
<evidence type="ECO:0000256" key="6">
    <source>
        <dbReference type="ARBA" id="ARBA00022688"/>
    </source>
</evidence>
<dbReference type="EMBL" id="CP018800">
    <property type="protein sequence ID" value="ATX81025.1"/>
    <property type="molecule type" value="Genomic_DNA"/>
</dbReference>
<dbReference type="InterPro" id="IPR004147">
    <property type="entry name" value="ABC1_dom"/>
</dbReference>
<comment type="similarity">
    <text evidence="2">Belongs to the protein kinase superfamily. ADCK protein kinase family.</text>
</comment>
<evidence type="ECO:0000256" key="12">
    <source>
        <dbReference type="ARBA" id="ARBA00023136"/>
    </source>
</evidence>
<evidence type="ECO:0000313" key="15">
    <source>
        <dbReference type="Proteomes" id="UP000231637"/>
    </source>
</evidence>
<dbReference type="UniPathway" id="UPA00232"/>
<dbReference type="Pfam" id="PF03109">
    <property type="entry name" value="ABC1"/>
    <property type="match status" value="1"/>
</dbReference>
<dbReference type="RefSeq" id="WP_232726482.1">
    <property type="nucleotide sequence ID" value="NZ_CP018800.1"/>
</dbReference>
<dbReference type="NCBIfam" id="TIGR01982">
    <property type="entry name" value="UbiB"/>
    <property type="match status" value="1"/>
</dbReference>
<keyword evidence="15" id="KW-1185">Reference proteome</keyword>
<name>A0A2K8L134_9PROT</name>
<evidence type="ECO:0000313" key="14">
    <source>
        <dbReference type="EMBL" id="ATX81025.1"/>
    </source>
</evidence>
<evidence type="ECO:0000256" key="5">
    <source>
        <dbReference type="ARBA" id="ARBA00022679"/>
    </source>
</evidence>
<dbReference type="PROSITE" id="PS50011">
    <property type="entry name" value="PROTEIN_KINASE_DOM"/>
    <property type="match status" value="1"/>
</dbReference>
<dbReference type="InterPro" id="IPR050154">
    <property type="entry name" value="UbiB_kinase"/>
</dbReference>
<accession>A0A2K8L134</accession>
<comment type="pathway">
    <text evidence="1">Cofactor biosynthesis; ubiquinone biosynthesis [regulation].</text>
</comment>
<proteinExistence type="inferred from homology"/>
<dbReference type="InterPro" id="IPR000719">
    <property type="entry name" value="Prot_kinase_dom"/>
</dbReference>
<dbReference type="KEGG" id="mfn:Ga0123462_0147"/>
<evidence type="ECO:0000256" key="11">
    <source>
        <dbReference type="ARBA" id="ARBA00022989"/>
    </source>
</evidence>
<keyword evidence="10" id="KW-0067">ATP-binding</keyword>
<dbReference type="Proteomes" id="UP000231637">
    <property type="component" value="Chromosome"/>
</dbReference>
<dbReference type="Gene3D" id="1.10.510.10">
    <property type="entry name" value="Transferase(Phosphotransferase) domain 1"/>
    <property type="match status" value="1"/>
</dbReference>
<keyword evidence="12" id="KW-0472">Membrane</keyword>
<dbReference type="PANTHER" id="PTHR10566">
    <property type="entry name" value="CHAPERONE-ACTIVITY OF BC1 COMPLEX CABC1 -RELATED"/>
    <property type="match status" value="1"/>
</dbReference>
<keyword evidence="8" id="KW-0547">Nucleotide-binding</keyword>
<evidence type="ECO:0000256" key="8">
    <source>
        <dbReference type="ARBA" id="ARBA00022741"/>
    </source>
</evidence>
<keyword evidence="4" id="KW-0997">Cell inner membrane</keyword>
<gene>
    <name evidence="14" type="ORF">Ga0123462_0147</name>
</gene>
<dbReference type="InterPro" id="IPR011009">
    <property type="entry name" value="Kinase-like_dom_sf"/>
</dbReference>
<organism evidence="14 15">
    <name type="scientific">Mariprofundus ferrinatatus</name>
    <dbReference type="NCBI Taxonomy" id="1921087"/>
    <lineage>
        <taxon>Bacteria</taxon>
        <taxon>Pseudomonadati</taxon>
        <taxon>Pseudomonadota</taxon>
        <taxon>Candidatius Mariprofundia</taxon>
        <taxon>Mariprofundales</taxon>
        <taxon>Mariprofundaceae</taxon>
        <taxon>Mariprofundus</taxon>
    </lineage>
</organism>
<keyword evidence="9" id="KW-0418">Kinase</keyword>
<dbReference type="GO" id="GO:0004672">
    <property type="term" value="F:protein kinase activity"/>
    <property type="evidence" value="ECO:0007669"/>
    <property type="project" value="InterPro"/>
</dbReference>
<dbReference type="InterPro" id="IPR045308">
    <property type="entry name" value="UbiB_bact"/>
</dbReference>
<keyword evidence="6" id="KW-0831">Ubiquinone biosynthesis</keyword>
<protein>
    <submittedName>
        <fullName evidence="14">2-octaprenylphenol hydroxylase</fullName>
    </submittedName>
</protein>
<evidence type="ECO:0000256" key="3">
    <source>
        <dbReference type="ARBA" id="ARBA00022475"/>
    </source>
</evidence>
<dbReference type="GO" id="GO:0006744">
    <property type="term" value="P:ubiquinone biosynthetic process"/>
    <property type="evidence" value="ECO:0007669"/>
    <property type="project" value="UniProtKB-UniPathway"/>
</dbReference>
<dbReference type="AlphaFoldDB" id="A0A2K8L134"/>
<keyword evidence="5" id="KW-0808">Transferase</keyword>
<sequence length="535" mass="59634">MIRLPSNLRRNLRLMRIGHILATHGMAALAVRMRLFYPYVWLVQLFRGDDLPKDLGAQIRLVLEELGPTFIKFGQMLSTRVDLLPLDVALELKKLQDNVPPEPIAKVRRVIEQSFKKPVTGEGGVFAAFDETPVAAASIAQVHFAELKDGRHVAVKVRRDHISRTIESDLAILKLLAGLFDRYFPEYHRLKAPQVIEEFAVTIRGELNLRAEAAHASRFAENFAGVEGVRVPEVMWDYTQTEVLTTERISGIPIDEKEKLEAAGHDCLKLCERAATQFFRMVFVDGYFHADMHPGNIFVADNGDLIFIDFGIVGRLDIRSRRYIASMLLAFLQEDYRRAAEVHVEAGYVPANTDISAFEDALREIAVPIFNRPLGDISIAELLLSMFAVTERFKMETQPQLLLLQKTMVVIEGVARELADQANVWMLARPLITEWVSRHMGPVGRAEAIGEEIHGQLRDWMQLPAKIDSVLSRIDEGSVTFTSEPSRLSTAIGAMLSAAGGGWLVWNSANDAGSGLLLLSAALMGLGFVLAVSRT</sequence>
<keyword evidence="7" id="KW-0812">Transmembrane</keyword>
<dbReference type="InterPro" id="IPR010232">
    <property type="entry name" value="UbiB"/>
</dbReference>
<evidence type="ECO:0000256" key="10">
    <source>
        <dbReference type="ARBA" id="ARBA00022840"/>
    </source>
</evidence>
<evidence type="ECO:0000256" key="9">
    <source>
        <dbReference type="ARBA" id="ARBA00022777"/>
    </source>
</evidence>
<evidence type="ECO:0000256" key="7">
    <source>
        <dbReference type="ARBA" id="ARBA00022692"/>
    </source>
</evidence>
<reference evidence="14 15" key="1">
    <citation type="submission" date="2016-12" db="EMBL/GenBank/DDBJ databases">
        <title>Isolation and genomic insights into novel planktonic Zetaproteobacteria from stratified waters of the Chesapeake Bay.</title>
        <authorList>
            <person name="McAllister S.M."/>
            <person name="Kato S."/>
            <person name="Chan C.S."/>
            <person name="Chiu B.K."/>
            <person name="Field E.K."/>
        </authorList>
    </citation>
    <scope>NUCLEOTIDE SEQUENCE [LARGE SCALE GENOMIC DNA]</scope>
    <source>
        <strain evidence="14 15">CP-8</strain>
    </source>
</reference>
<evidence type="ECO:0000256" key="4">
    <source>
        <dbReference type="ARBA" id="ARBA00022519"/>
    </source>
</evidence>
<dbReference type="CDD" id="cd13972">
    <property type="entry name" value="UbiB"/>
    <property type="match status" value="1"/>
</dbReference>
<evidence type="ECO:0000259" key="13">
    <source>
        <dbReference type="PROSITE" id="PS50011"/>
    </source>
</evidence>
<dbReference type="PANTHER" id="PTHR10566:SF113">
    <property type="entry name" value="PROTEIN ACTIVITY OF BC1 COMPLEX KINASE 7, CHLOROPLASTIC"/>
    <property type="match status" value="1"/>
</dbReference>
<feature type="domain" description="Protein kinase" evidence="13">
    <location>
        <begin position="114"/>
        <end position="432"/>
    </location>
</feature>
<dbReference type="SUPFAM" id="SSF56112">
    <property type="entry name" value="Protein kinase-like (PK-like)"/>
    <property type="match status" value="1"/>
</dbReference>
<keyword evidence="11" id="KW-1133">Transmembrane helix</keyword>
<keyword evidence="3" id="KW-1003">Cell membrane</keyword>
<evidence type="ECO:0000256" key="1">
    <source>
        <dbReference type="ARBA" id="ARBA00005020"/>
    </source>
</evidence>
<evidence type="ECO:0000256" key="2">
    <source>
        <dbReference type="ARBA" id="ARBA00009670"/>
    </source>
</evidence>